<gene>
    <name evidence="2" type="ORF">G6045_16840</name>
</gene>
<evidence type="ECO:0008006" key="4">
    <source>
        <dbReference type="Google" id="ProtNLM"/>
    </source>
</evidence>
<organism evidence="2 3">
    <name type="scientific">Streptomyces mesophilus</name>
    <dbReference type="NCBI Taxonomy" id="1775132"/>
    <lineage>
        <taxon>Bacteria</taxon>
        <taxon>Bacillati</taxon>
        <taxon>Actinomycetota</taxon>
        <taxon>Actinomycetes</taxon>
        <taxon>Kitasatosporales</taxon>
        <taxon>Streptomycetaceae</taxon>
        <taxon>Streptomyces</taxon>
    </lineage>
</organism>
<feature type="region of interest" description="Disordered" evidence="1">
    <location>
        <begin position="1"/>
        <end position="21"/>
    </location>
</feature>
<dbReference type="RefSeq" id="WP_165332781.1">
    <property type="nucleotide sequence ID" value="NZ_JAAKZW010000061.1"/>
</dbReference>
<evidence type="ECO:0000313" key="2">
    <source>
        <dbReference type="EMBL" id="NGO77313.1"/>
    </source>
</evidence>
<dbReference type="EMBL" id="JAAKZW010000061">
    <property type="protein sequence ID" value="NGO77313.1"/>
    <property type="molecule type" value="Genomic_DNA"/>
</dbReference>
<sequence length="209" mass="23380">MEQSRWGRSAPPPGPGRARALAAAARKPLLERPTLPEEFFAPLMAASVHDPDPSFCRWFVEPAVYSFGRRRVCAALLAYLRDGTDAERLGAMRAWYSAWVTPRAERSPAYGPGGVRDPAIDETRDIATAWLESAFDLFATTTDLRIHRRLVGELPLQRIACPPHLQPRLDRALGIARAHADPYVRHWAADVDRGRPTQWWPPDDGEPSP</sequence>
<proteinExistence type="predicted"/>
<comment type="caution">
    <text evidence="2">The sequence shown here is derived from an EMBL/GenBank/DDBJ whole genome shotgun (WGS) entry which is preliminary data.</text>
</comment>
<reference evidence="2 3" key="1">
    <citation type="submission" date="2020-02" db="EMBL/GenBank/DDBJ databases">
        <title>Whole-genome analyses of novel actinobacteria.</title>
        <authorList>
            <person name="Sahin N."/>
            <person name="Tokatli A."/>
        </authorList>
    </citation>
    <scope>NUCLEOTIDE SEQUENCE [LARGE SCALE GENOMIC DNA]</scope>
    <source>
        <strain evidence="2 3">YC504</strain>
    </source>
</reference>
<protein>
    <recommendedName>
        <fullName evidence="4">HEAT repeat domain-containing protein</fullName>
    </recommendedName>
</protein>
<accession>A0A6G4XJA6</accession>
<name>A0A6G4XJA6_9ACTN</name>
<evidence type="ECO:0000313" key="3">
    <source>
        <dbReference type="Proteomes" id="UP000481109"/>
    </source>
</evidence>
<dbReference type="AlphaFoldDB" id="A0A6G4XJA6"/>
<keyword evidence="3" id="KW-1185">Reference proteome</keyword>
<dbReference type="Proteomes" id="UP000481109">
    <property type="component" value="Unassembled WGS sequence"/>
</dbReference>
<evidence type="ECO:0000256" key="1">
    <source>
        <dbReference type="SAM" id="MobiDB-lite"/>
    </source>
</evidence>